<evidence type="ECO:0000256" key="3">
    <source>
        <dbReference type="ARBA" id="ARBA00022614"/>
    </source>
</evidence>
<dbReference type="Gene3D" id="3.80.10.10">
    <property type="entry name" value="Ribonuclease Inhibitor"/>
    <property type="match status" value="2"/>
</dbReference>
<feature type="transmembrane region" description="Helical" evidence="9">
    <location>
        <begin position="523"/>
        <end position="544"/>
    </location>
</feature>
<dbReference type="PROSITE" id="PS51450">
    <property type="entry name" value="LRR"/>
    <property type="match status" value="1"/>
</dbReference>
<keyword evidence="10" id="KW-0732">Signal</keyword>
<dbReference type="InterPro" id="IPR003591">
    <property type="entry name" value="Leu-rich_rpt_typical-subtyp"/>
</dbReference>
<name>A0AAN9RYG1_PSOTE</name>
<sequence>MGWFLFIVLSLLAFHFPSEIYSLVPLCNHDDASALLSFKTSFSLEEHFFADGSCESYSAKTESWKNGTNCCLWEGVSCDTKSGHVIELDLWLQWPSSLSTFDLSYNNLLSLTSNDGGRYTFSDLEYLNLSSCNINTFPNFFSGLKILRSLDLSRNQIHGKIPKWFNRMGKDTLSSLDLSHNLLTSVKYLSLSWTNLGYIDLSFNMLEGDIPVLPFSIVFFSVSNNRLTGHISSAIFLDMQGDNFSGSIPKTYLEIETLETMNLNGVLDLGGNNMQDTFPIWLESLENLEVLVLRSNRFNGIVNCFKLNNSFPMLRVFDISNNNFSGKFPTTCIKNLKGMTVNVNNGLQYMKAEKHSSRYYDSVVVTIKGNTLELERILTTFITIDLSNNRFEGAIPTFIGELKSLKGLNLSHNRITGVIPQTVGSLNNLEWLDLSSNMLMGEIPNASTNLHFLSVLNLSQNQLVRMIPKGNQFDTFQSNSYQDNQGLCGWPLSKSCHMDKNQSTNSTTFEHNEQFGFGWKPIAIGYASGRVFGILLGYVIFFILKPEWSIRFLEGILNQRLSRKRRSRS</sequence>
<evidence type="ECO:0000313" key="13">
    <source>
        <dbReference type="Proteomes" id="UP001386955"/>
    </source>
</evidence>
<comment type="subcellular location">
    <subcellularLocation>
        <location evidence="1">Membrane</location>
        <topology evidence="1">Single-pass membrane protein</topology>
    </subcellularLocation>
</comment>
<feature type="signal peptide" evidence="10">
    <location>
        <begin position="1"/>
        <end position="22"/>
    </location>
</feature>
<gene>
    <name evidence="12" type="ORF">VNO78_31017</name>
</gene>
<dbReference type="AlphaFoldDB" id="A0AAN9RYG1"/>
<evidence type="ECO:0000256" key="4">
    <source>
        <dbReference type="ARBA" id="ARBA00022692"/>
    </source>
</evidence>
<evidence type="ECO:0000313" key="12">
    <source>
        <dbReference type="EMBL" id="KAK7385301.1"/>
    </source>
</evidence>
<evidence type="ECO:0000256" key="10">
    <source>
        <dbReference type="SAM" id="SignalP"/>
    </source>
</evidence>
<keyword evidence="7 9" id="KW-0472">Membrane</keyword>
<dbReference type="FunFam" id="3.80.10.10:FF:000111">
    <property type="entry name" value="LRR receptor-like serine/threonine-protein kinase ERECTA"/>
    <property type="match status" value="1"/>
</dbReference>
<feature type="chain" id="PRO_5043034200" description="Leucine-rich repeat-containing N-terminal plant-type domain-containing protein" evidence="10">
    <location>
        <begin position="23"/>
        <end position="569"/>
    </location>
</feature>
<evidence type="ECO:0000256" key="9">
    <source>
        <dbReference type="SAM" id="Phobius"/>
    </source>
</evidence>
<comment type="similarity">
    <text evidence="2">Belongs to the RLP family.</text>
</comment>
<proteinExistence type="inferred from homology"/>
<evidence type="ECO:0000259" key="11">
    <source>
        <dbReference type="Pfam" id="PF08263"/>
    </source>
</evidence>
<evidence type="ECO:0000256" key="2">
    <source>
        <dbReference type="ARBA" id="ARBA00009592"/>
    </source>
</evidence>
<organism evidence="12 13">
    <name type="scientific">Psophocarpus tetragonolobus</name>
    <name type="common">Winged bean</name>
    <name type="synonym">Dolichos tetragonolobus</name>
    <dbReference type="NCBI Taxonomy" id="3891"/>
    <lineage>
        <taxon>Eukaryota</taxon>
        <taxon>Viridiplantae</taxon>
        <taxon>Streptophyta</taxon>
        <taxon>Embryophyta</taxon>
        <taxon>Tracheophyta</taxon>
        <taxon>Spermatophyta</taxon>
        <taxon>Magnoliopsida</taxon>
        <taxon>eudicotyledons</taxon>
        <taxon>Gunneridae</taxon>
        <taxon>Pentapetalae</taxon>
        <taxon>rosids</taxon>
        <taxon>fabids</taxon>
        <taxon>Fabales</taxon>
        <taxon>Fabaceae</taxon>
        <taxon>Papilionoideae</taxon>
        <taxon>50 kb inversion clade</taxon>
        <taxon>NPAAA clade</taxon>
        <taxon>indigoferoid/millettioid clade</taxon>
        <taxon>Phaseoleae</taxon>
        <taxon>Psophocarpus</taxon>
    </lineage>
</organism>
<keyword evidence="3" id="KW-0433">Leucine-rich repeat</keyword>
<keyword evidence="6 9" id="KW-1133">Transmembrane helix</keyword>
<dbReference type="PANTHER" id="PTHR48065">
    <property type="entry name" value="OS10G0469600 PROTEIN"/>
    <property type="match status" value="1"/>
</dbReference>
<keyword evidence="8" id="KW-0325">Glycoprotein</keyword>
<dbReference type="EMBL" id="JAYMYS010000008">
    <property type="protein sequence ID" value="KAK7385301.1"/>
    <property type="molecule type" value="Genomic_DNA"/>
</dbReference>
<dbReference type="Pfam" id="PF00560">
    <property type="entry name" value="LRR_1"/>
    <property type="match status" value="1"/>
</dbReference>
<dbReference type="InterPro" id="IPR013210">
    <property type="entry name" value="LRR_N_plant-typ"/>
</dbReference>
<accession>A0AAN9RYG1</accession>
<comment type="caution">
    <text evidence="12">The sequence shown here is derived from an EMBL/GenBank/DDBJ whole genome shotgun (WGS) entry which is preliminary data.</text>
</comment>
<dbReference type="SUPFAM" id="SSF52058">
    <property type="entry name" value="L domain-like"/>
    <property type="match status" value="1"/>
</dbReference>
<keyword evidence="13" id="KW-1185">Reference proteome</keyword>
<protein>
    <recommendedName>
        <fullName evidence="11">Leucine-rich repeat-containing N-terminal plant-type domain-containing protein</fullName>
    </recommendedName>
</protein>
<dbReference type="PANTHER" id="PTHR48065:SF5">
    <property type="entry name" value="RECEPTOR-LIKE PROTEIN CF-9 HOMOLOG"/>
    <property type="match status" value="1"/>
</dbReference>
<reference evidence="12 13" key="1">
    <citation type="submission" date="2024-01" db="EMBL/GenBank/DDBJ databases">
        <title>The genomes of 5 underutilized Papilionoideae crops provide insights into root nodulation and disease resistanc.</title>
        <authorList>
            <person name="Jiang F."/>
        </authorList>
    </citation>
    <scope>NUCLEOTIDE SEQUENCE [LARGE SCALE GENOMIC DNA]</scope>
    <source>
        <strain evidence="12">DUOXIRENSHENG_FW03</strain>
        <tissue evidence="12">Leaves</tissue>
    </source>
</reference>
<evidence type="ECO:0000256" key="6">
    <source>
        <dbReference type="ARBA" id="ARBA00022989"/>
    </source>
</evidence>
<evidence type="ECO:0000256" key="7">
    <source>
        <dbReference type="ARBA" id="ARBA00023136"/>
    </source>
</evidence>
<dbReference type="InterPro" id="IPR001611">
    <property type="entry name" value="Leu-rich_rpt"/>
</dbReference>
<evidence type="ECO:0000256" key="8">
    <source>
        <dbReference type="ARBA" id="ARBA00023180"/>
    </source>
</evidence>
<keyword evidence="5" id="KW-0677">Repeat</keyword>
<evidence type="ECO:0000256" key="1">
    <source>
        <dbReference type="ARBA" id="ARBA00004167"/>
    </source>
</evidence>
<keyword evidence="4 9" id="KW-0812">Transmembrane</keyword>
<dbReference type="SMART" id="SM00369">
    <property type="entry name" value="LRR_TYP"/>
    <property type="match status" value="6"/>
</dbReference>
<feature type="domain" description="Leucine-rich repeat-containing N-terminal plant-type" evidence="11">
    <location>
        <begin position="29"/>
        <end position="79"/>
    </location>
</feature>
<evidence type="ECO:0000256" key="5">
    <source>
        <dbReference type="ARBA" id="ARBA00022737"/>
    </source>
</evidence>
<dbReference type="Pfam" id="PF13855">
    <property type="entry name" value="LRR_8"/>
    <property type="match status" value="2"/>
</dbReference>
<dbReference type="Pfam" id="PF08263">
    <property type="entry name" value="LRRNT_2"/>
    <property type="match status" value="1"/>
</dbReference>
<dbReference type="Proteomes" id="UP001386955">
    <property type="component" value="Unassembled WGS sequence"/>
</dbReference>
<dbReference type="GO" id="GO:0016020">
    <property type="term" value="C:membrane"/>
    <property type="evidence" value="ECO:0007669"/>
    <property type="project" value="UniProtKB-SubCell"/>
</dbReference>
<dbReference type="PRINTS" id="PR00019">
    <property type="entry name" value="LEURICHRPT"/>
</dbReference>
<dbReference type="InterPro" id="IPR032675">
    <property type="entry name" value="LRR_dom_sf"/>
</dbReference>